<dbReference type="AlphaFoldDB" id="A0AAN4UWS0"/>
<feature type="compositionally biased region" description="Gly residues" evidence="1">
    <location>
        <begin position="39"/>
        <end position="52"/>
    </location>
</feature>
<feature type="compositionally biased region" description="Acidic residues" evidence="1">
    <location>
        <begin position="27"/>
        <end position="36"/>
    </location>
</feature>
<evidence type="ECO:0000313" key="3">
    <source>
        <dbReference type="Proteomes" id="UP000634647"/>
    </source>
</evidence>
<evidence type="ECO:0000313" key="2">
    <source>
        <dbReference type="EMBL" id="GHE06418.1"/>
    </source>
</evidence>
<name>A0AAN4UWS0_9RHOB</name>
<proteinExistence type="predicted"/>
<dbReference type="Proteomes" id="UP000634647">
    <property type="component" value="Unassembled WGS sequence"/>
</dbReference>
<reference evidence="2" key="2">
    <citation type="submission" date="2023-06" db="EMBL/GenBank/DDBJ databases">
        <authorList>
            <person name="Sun Q."/>
            <person name="Zhou Y."/>
        </authorList>
    </citation>
    <scope>NUCLEOTIDE SEQUENCE</scope>
    <source>
        <strain evidence="2">CGMCC 1.10859</strain>
    </source>
</reference>
<comment type="caution">
    <text evidence="2">The sequence shown here is derived from an EMBL/GenBank/DDBJ whole genome shotgun (WGS) entry which is preliminary data.</text>
</comment>
<protein>
    <submittedName>
        <fullName evidence="2">Uncharacterized protein</fullName>
    </submittedName>
</protein>
<sequence>MRGIQSRARGAQVFARKGGGPPCDPPEYLDQDEGEEGAGRGGGWGGAWGGQQEGRRRDAALPVPGGEDHSFQDLISVS</sequence>
<dbReference type="EMBL" id="BNAB01000042">
    <property type="protein sequence ID" value="GHE06418.1"/>
    <property type="molecule type" value="Genomic_DNA"/>
</dbReference>
<gene>
    <name evidence="2" type="ORF">GCM10008024_40700</name>
</gene>
<evidence type="ECO:0000256" key="1">
    <source>
        <dbReference type="SAM" id="MobiDB-lite"/>
    </source>
</evidence>
<reference evidence="2" key="1">
    <citation type="journal article" date="2014" name="Int. J. Syst. Evol. Microbiol.">
        <title>Complete genome sequence of Corynebacterium casei LMG S-19264T (=DSM 44701T), isolated from a smear-ripened cheese.</title>
        <authorList>
            <consortium name="US DOE Joint Genome Institute (JGI-PGF)"/>
            <person name="Walter F."/>
            <person name="Albersmeier A."/>
            <person name="Kalinowski J."/>
            <person name="Ruckert C."/>
        </authorList>
    </citation>
    <scope>NUCLEOTIDE SEQUENCE</scope>
    <source>
        <strain evidence="2">CGMCC 1.10859</strain>
    </source>
</reference>
<accession>A0AAN4UWS0</accession>
<organism evidence="2 3">
    <name type="scientific">Allgaiera indica</name>
    <dbReference type="NCBI Taxonomy" id="765699"/>
    <lineage>
        <taxon>Bacteria</taxon>
        <taxon>Pseudomonadati</taxon>
        <taxon>Pseudomonadota</taxon>
        <taxon>Alphaproteobacteria</taxon>
        <taxon>Rhodobacterales</taxon>
        <taxon>Paracoccaceae</taxon>
        <taxon>Allgaiera</taxon>
    </lineage>
</organism>
<feature type="region of interest" description="Disordered" evidence="1">
    <location>
        <begin position="1"/>
        <end position="78"/>
    </location>
</feature>